<dbReference type="EMBL" id="VSSQ01043852">
    <property type="protein sequence ID" value="MPM97595.1"/>
    <property type="molecule type" value="Genomic_DNA"/>
</dbReference>
<name>A0A645E7Y0_9ZZZZ</name>
<evidence type="ECO:0000259" key="1">
    <source>
        <dbReference type="Pfam" id="PF08349"/>
    </source>
</evidence>
<reference evidence="2" key="1">
    <citation type="submission" date="2019-08" db="EMBL/GenBank/DDBJ databases">
        <authorList>
            <person name="Kucharzyk K."/>
            <person name="Murdoch R.W."/>
            <person name="Higgins S."/>
            <person name="Loffler F."/>
        </authorList>
    </citation>
    <scope>NUCLEOTIDE SEQUENCE</scope>
</reference>
<comment type="caution">
    <text evidence="2">The sequence shown here is derived from an EMBL/GenBank/DDBJ whole genome shotgun (WGS) entry which is preliminary data.</text>
</comment>
<dbReference type="Pfam" id="PF08349">
    <property type="entry name" value="DUF1722"/>
    <property type="match status" value="1"/>
</dbReference>
<protein>
    <recommendedName>
        <fullName evidence="1">DUF1722 domain-containing protein</fullName>
    </recommendedName>
</protein>
<feature type="domain" description="DUF1722" evidence="1">
    <location>
        <begin position="35"/>
        <end position="143"/>
    </location>
</feature>
<gene>
    <name evidence="2" type="ORF">SDC9_144770</name>
</gene>
<accession>A0A645E7Y0</accession>
<sequence>MLEVKDKNLSAIKCQNATNETKHLKLLEKEWGRYKYAILEKSAADYQVIRNLLKDKTSYPVREFYRLIEDALSKETQPGAAENAAQHVWGYFKNKATPQERKAFEKSMRNYRNGTGSLATVKRQLHKLAMKYEEKYLVQSLYFYI</sequence>
<organism evidence="2">
    <name type="scientific">bioreactor metagenome</name>
    <dbReference type="NCBI Taxonomy" id="1076179"/>
    <lineage>
        <taxon>unclassified sequences</taxon>
        <taxon>metagenomes</taxon>
        <taxon>ecological metagenomes</taxon>
    </lineage>
</organism>
<dbReference type="AlphaFoldDB" id="A0A645E7Y0"/>
<dbReference type="InterPro" id="IPR013560">
    <property type="entry name" value="DUF1722"/>
</dbReference>
<evidence type="ECO:0000313" key="2">
    <source>
        <dbReference type="EMBL" id="MPM97595.1"/>
    </source>
</evidence>
<proteinExistence type="predicted"/>